<keyword evidence="1" id="KW-1133">Transmembrane helix</keyword>
<keyword evidence="1" id="KW-0472">Membrane</keyword>
<dbReference type="Proteomes" id="UP001597461">
    <property type="component" value="Unassembled WGS sequence"/>
</dbReference>
<dbReference type="RefSeq" id="WP_379075200.1">
    <property type="nucleotide sequence ID" value="NZ_JBHULL010000004.1"/>
</dbReference>
<evidence type="ECO:0008006" key="4">
    <source>
        <dbReference type="Google" id="ProtNLM"/>
    </source>
</evidence>
<evidence type="ECO:0000256" key="1">
    <source>
        <dbReference type="SAM" id="Phobius"/>
    </source>
</evidence>
<proteinExistence type="predicted"/>
<dbReference type="EMBL" id="JBHULL010000004">
    <property type="protein sequence ID" value="MFD2581619.1"/>
    <property type="molecule type" value="Genomic_DNA"/>
</dbReference>
<keyword evidence="3" id="KW-1185">Reference proteome</keyword>
<reference evidence="3" key="1">
    <citation type="journal article" date="2019" name="Int. J. Syst. Evol. Microbiol.">
        <title>The Global Catalogue of Microorganisms (GCM) 10K type strain sequencing project: providing services to taxonomists for standard genome sequencing and annotation.</title>
        <authorList>
            <consortium name="The Broad Institute Genomics Platform"/>
            <consortium name="The Broad Institute Genome Sequencing Center for Infectious Disease"/>
            <person name="Wu L."/>
            <person name="Ma J."/>
        </authorList>
    </citation>
    <scope>NUCLEOTIDE SEQUENCE [LARGE SCALE GENOMIC DNA]</scope>
    <source>
        <strain evidence="3">KCTC 42866</strain>
    </source>
</reference>
<organism evidence="2 3">
    <name type="scientific">Pedobacter vanadiisoli</name>
    <dbReference type="NCBI Taxonomy" id="1761975"/>
    <lineage>
        <taxon>Bacteria</taxon>
        <taxon>Pseudomonadati</taxon>
        <taxon>Bacteroidota</taxon>
        <taxon>Sphingobacteriia</taxon>
        <taxon>Sphingobacteriales</taxon>
        <taxon>Sphingobacteriaceae</taxon>
        <taxon>Pedobacter</taxon>
    </lineage>
</organism>
<sequence>MKSKRTTYILICCVAGVWGIIFYKVFAGLAAEDSIPVNSRTIKEPYFNMIDHAKDQVTLEMGYADPFALITSAPEPIVKSAAPVRPSMPVPVKPQVNWAGIIYSGQIYNRTEKTHVAIISVNGKEVMLSEGERANGLKFIKRVGDSIKVEYQNATKFLSIKQ</sequence>
<protein>
    <recommendedName>
        <fullName evidence="4">Type II secretion system protein GspC N-terminal domain-containing protein</fullName>
    </recommendedName>
</protein>
<gene>
    <name evidence="2" type="ORF">ACFSR6_03895</name>
</gene>
<comment type="caution">
    <text evidence="2">The sequence shown here is derived from an EMBL/GenBank/DDBJ whole genome shotgun (WGS) entry which is preliminary data.</text>
</comment>
<feature type="transmembrane region" description="Helical" evidence="1">
    <location>
        <begin position="7"/>
        <end position="31"/>
    </location>
</feature>
<evidence type="ECO:0000313" key="2">
    <source>
        <dbReference type="EMBL" id="MFD2581619.1"/>
    </source>
</evidence>
<evidence type="ECO:0000313" key="3">
    <source>
        <dbReference type="Proteomes" id="UP001597461"/>
    </source>
</evidence>
<name>A0ABW5MIP2_9SPHI</name>
<accession>A0ABW5MIP2</accession>
<keyword evidence="1" id="KW-0812">Transmembrane</keyword>